<dbReference type="PANTHER" id="PTHR13754">
    <property type="entry name" value="METALLO-BETA-LACTAMASE SUPERFAMILY PROTEIN"/>
    <property type="match status" value="1"/>
</dbReference>
<dbReference type="InterPro" id="IPR001279">
    <property type="entry name" value="Metallo-B-lactamas"/>
</dbReference>
<gene>
    <name evidence="2" type="ORF">SAMN04488082_11062</name>
</gene>
<dbReference type="OrthoDB" id="9803916at2"/>
<dbReference type="AlphaFoldDB" id="A0A1I3VI41"/>
<dbReference type="EMBL" id="FORX01000010">
    <property type="protein sequence ID" value="SFJ94719.1"/>
    <property type="molecule type" value="Genomic_DNA"/>
</dbReference>
<dbReference type="RefSeq" id="WP_092375258.1">
    <property type="nucleotide sequence ID" value="NZ_FORX01000010.1"/>
</dbReference>
<evidence type="ECO:0000259" key="1">
    <source>
        <dbReference type="SMART" id="SM00849"/>
    </source>
</evidence>
<name>A0A1I3VI41_9BACT</name>
<dbReference type="CDD" id="cd07713">
    <property type="entry name" value="DHPS-like_MBL-fold"/>
    <property type="match status" value="1"/>
</dbReference>
<keyword evidence="3" id="KW-1185">Reference proteome</keyword>
<evidence type="ECO:0000313" key="2">
    <source>
        <dbReference type="EMBL" id="SFJ94719.1"/>
    </source>
</evidence>
<dbReference type="Pfam" id="PF00753">
    <property type="entry name" value="Lactamase_B"/>
    <property type="match status" value="1"/>
</dbReference>
<organism evidence="2 3">
    <name type="scientific">Desulfomicrobium apsheronum</name>
    <dbReference type="NCBI Taxonomy" id="52560"/>
    <lineage>
        <taxon>Bacteria</taxon>
        <taxon>Pseudomonadati</taxon>
        <taxon>Thermodesulfobacteriota</taxon>
        <taxon>Desulfovibrionia</taxon>
        <taxon>Desulfovibrionales</taxon>
        <taxon>Desulfomicrobiaceae</taxon>
        <taxon>Desulfomicrobium</taxon>
    </lineage>
</organism>
<accession>A0A1I3VI41</accession>
<reference evidence="3" key="1">
    <citation type="submission" date="2016-10" db="EMBL/GenBank/DDBJ databases">
        <authorList>
            <person name="Varghese N."/>
            <person name="Submissions S."/>
        </authorList>
    </citation>
    <scope>NUCLEOTIDE SEQUENCE [LARGE SCALE GENOMIC DNA]</scope>
    <source>
        <strain evidence="3">DSM 5918</strain>
    </source>
</reference>
<dbReference type="SUPFAM" id="SSF56281">
    <property type="entry name" value="Metallo-hydrolase/oxidoreductase"/>
    <property type="match status" value="1"/>
</dbReference>
<protein>
    <submittedName>
        <fullName evidence="2">7,8-dihydropterin-6-yl-methyl-4-(Beta-D-ribofuranosyl)aminobenzene 5'-phosphate synthase</fullName>
    </submittedName>
</protein>
<dbReference type="InterPro" id="IPR052926">
    <property type="entry name" value="Metallo-beta-lactamase_dom"/>
</dbReference>
<dbReference type="GO" id="GO:0016740">
    <property type="term" value="F:transferase activity"/>
    <property type="evidence" value="ECO:0007669"/>
    <property type="project" value="TreeGrafter"/>
</dbReference>
<proteinExistence type="predicted"/>
<sequence>MHKTVLTVLVDNQAGFGCLAEHGFALWIEHGDGHILLDTGQGTALAENVHALGIDLGRTDALVLSHGHYDHTGAVPMVLGAAPKVRVYCHSGVTEPRYSISGGEVRDIRMPMFSMRALATLPVERMFWNGGAQLLGDGIGLSGFIPRWTDFEDAGGPFYFDPHGLRSDPVDDDQALWISTDKGLIVCLGCCHAGLINTLTHLREITGESRIRAVIGGLHLGSASRERLEMTAQALRDMQPELLVPCHCTGEGAIAYLRDHLDCPVHTGYSGFRLDTSEP</sequence>
<dbReference type="Gene3D" id="3.60.15.10">
    <property type="entry name" value="Ribonuclease Z/Hydroxyacylglutathione hydrolase-like"/>
    <property type="match status" value="1"/>
</dbReference>
<dbReference type="Proteomes" id="UP000198635">
    <property type="component" value="Unassembled WGS sequence"/>
</dbReference>
<feature type="domain" description="Metallo-beta-lactamase" evidence="1">
    <location>
        <begin position="22"/>
        <end position="247"/>
    </location>
</feature>
<dbReference type="PANTHER" id="PTHR13754:SF13">
    <property type="entry name" value="METALLO-BETA-LACTAMASE SUPERFAMILY PROTEIN (AFU_ORTHOLOGUE AFUA_3G07630)"/>
    <property type="match status" value="1"/>
</dbReference>
<dbReference type="STRING" id="52560.SAMN04488082_11062"/>
<dbReference type="InterPro" id="IPR036866">
    <property type="entry name" value="RibonucZ/Hydroxyglut_hydro"/>
</dbReference>
<dbReference type="SMART" id="SM00849">
    <property type="entry name" value="Lactamase_B"/>
    <property type="match status" value="1"/>
</dbReference>
<dbReference type="InterPro" id="IPR041712">
    <property type="entry name" value="DHPS-like_MBL-fold"/>
</dbReference>
<evidence type="ECO:0000313" key="3">
    <source>
        <dbReference type="Proteomes" id="UP000198635"/>
    </source>
</evidence>